<dbReference type="GO" id="GO:0003677">
    <property type="term" value="F:DNA binding"/>
    <property type="evidence" value="ECO:0007669"/>
    <property type="project" value="UniProtKB-UniRule"/>
</dbReference>
<dbReference type="InterPro" id="IPR027434">
    <property type="entry name" value="Homing_endonucl"/>
</dbReference>
<accession>A0AAW6U9D4</accession>
<dbReference type="Gene3D" id="3.10.28.10">
    <property type="entry name" value="Homing endonucleases"/>
    <property type="match status" value="1"/>
</dbReference>
<dbReference type="PANTHER" id="PTHR37307:SF1">
    <property type="entry name" value="CELL DIVISION PROTEIN WHIA-RELATED"/>
    <property type="match status" value="1"/>
</dbReference>
<dbReference type="Pfam" id="PF02650">
    <property type="entry name" value="HTH_WhiA"/>
    <property type="match status" value="1"/>
</dbReference>
<dbReference type="InterPro" id="IPR023054">
    <property type="entry name" value="Sporulation_regulator_WhiA_C"/>
</dbReference>
<dbReference type="InterPro" id="IPR003802">
    <property type="entry name" value="Sporulation_regulator_WhiA"/>
</dbReference>
<comment type="function">
    <text evidence="4">Involved in cell division and chromosome segregation.</text>
</comment>
<keyword evidence="3 4" id="KW-0131">Cell cycle</keyword>
<gene>
    <name evidence="4 8" type="primary">whiA</name>
    <name evidence="8" type="ORF">QJ521_01030</name>
</gene>
<dbReference type="PANTHER" id="PTHR37307">
    <property type="entry name" value="CELL DIVISION PROTEIN WHIA-RELATED"/>
    <property type="match status" value="1"/>
</dbReference>
<dbReference type="NCBIfam" id="TIGR00647">
    <property type="entry name" value="DNA_bind_WhiA"/>
    <property type="match status" value="1"/>
</dbReference>
<keyword evidence="9" id="KW-1185">Reference proteome</keyword>
<evidence type="ECO:0000313" key="9">
    <source>
        <dbReference type="Proteomes" id="UP001431532"/>
    </source>
</evidence>
<evidence type="ECO:0000256" key="1">
    <source>
        <dbReference type="ARBA" id="ARBA00022618"/>
    </source>
</evidence>
<evidence type="ECO:0000256" key="3">
    <source>
        <dbReference type="ARBA" id="ARBA00023306"/>
    </source>
</evidence>
<feature type="domain" description="WhiA LAGLIDADG-like" evidence="7">
    <location>
        <begin position="121"/>
        <end position="213"/>
    </location>
</feature>
<evidence type="ECO:0000313" key="8">
    <source>
        <dbReference type="EMBL" id="MDI6452131.1"/>
    </source>
</evidence>
<dbReference type="Pfam" id="PF10298">
    <property type="entry name" value="WhiA_N"/>
    <property type="match status" value="1"/>
</dbReference>
<organism evidence="8 9">
    <name type="scientific">Peloplasma aerotolerans</name>
    <dbReference type="NCBI Taxonomy" id="3044389"/>
    <lineage>
        <taxon>Bacteria</taxon>
        <taxon>Bacillati</taxon>
        <taxon>Mycoplasmatota</taxon>
        <taxon>Mollicutes</taxon>
        <taxon>Acholeplasmatales</taxon>
        <taxon>Acholeplasmataceae</taxon>
        <taxon>Peloplasma</taxon>
    </lineage>
</organism>
<keyword evidence="1 4" id="KW-0132">Cell division</keyword>
<feature type="domain" description="Sporulation regulator WhiA C-terminal" evidence="5">
    <location>
        <begin position="216"/>
        <end position="303"/>
    </location>
</feature>
<keyword evidence="2 4" id="KW-0238">DNA-binding</keyword>
<dbReference type="EMBL" id="JASCXW010000002">
    <property type="protein sequence ID" value="MDI6452131.1"/>
    <property type="molecule type" value="Genomic_DNA"/>
</dbReference>
<evidence type="ECO:0000259" key="5">
    <source>
        <dbReference type="Pfam" id="PF02650"/>
    </source>
</evidence>
<feature type="domain" description="Sporulation transcription regulator WhiA N-terminal" evidence="6">
    <location>
        <begin position="20"/>
        <end position="99"/>
    </location>
</feature>
<name>A0AAW6U9D4_9MOLU</name>
<evidence type="ECO:0000259" key="6">
    <source>
        <dbReference type="Pfam" id="PF10298"/>
    </source>
</evidence>
<comment type="similarity">
    <text evidence="4">Belongs to the WhiA family.</text>
</comment>
<evidence type="ECO:0000256" key="2">
    <source>
        <dbReference type="ARBA" id="ARBA00023125"/>
    </source>
</evidence>
<protein>
    <recommendedName>
        <fullName evidence="4">Probable cell division protein WhiA</fullName>
    </recommendedName>
</protein>
<dbReference type="AlphaFoldDB" id="A0AAW6U9D4"/>
<reference evidence="8" key="1">
    <citation type="submission" date="2023-05" db="EMBL/GenBank/DDBJ databases">
        <title>Mariniplasma microaerophilum sp. nov., a novel anaerobic mollicute isolated from terrestrial mud volcano, Taman Peninsula, Russia.</title>
        <authorList>
            <person name="Khomyakova M.A."/>
            <person name="Merkel A.Y."/>
            <person name="Slobodkin A.I."/>
        </authorList>
    </citation>
    <scope>NUCLEOTIDE SEQUENCE</scope>
    <source>
        <strain evidence="8">M4Ah</strain>
    </source>
</reference>
<evidence type="ECO:0000259" key="7">
    <source>
        <dbReference type="Pfam" id="PF14527"/>
    </source>
</evidence>
<dbReference type="GO" id="GO:0043937">
    <property type="term" value="P:regulation of sporulation"/>
    <property type="evidence" value="ECO:0007669"/>
    <property type="project" value="InterPro"/>
</dbReference>
<dbReference type="SUPFAM" id="SSF55608">
    <property type="entry name" value="Homing endonucleases"/>
    <property type="match status" value="1"/>
</dbReference>
<dbReference type="HAMAP" id="MF_01420">
    <property type="entry name" value="HTH_type_WhiA"/>
    <property type="match status" value="1"/>
</dbReference>
<comment type="caution">
    <text evidence="8">The sequence shown here is derived from an EMBL/GenBank/DDBJ whole genome shotgun (WGS) entry which is preliminary data.</text>
</comment>
<dbReference type="InterPro" id="IPR039518">
    <property type="entry name" value="WhiA_LAGLIDADG_dom"/>
</dbReference>
<dbReference type="InterPro" id="IPR018478">
    <property type="entry name" value="Sporu_reg_WhiA_N_dom"/>
</dbReference>
<dbReference type="GO" id="GO:0051301">
    <property type="term" value="P:cell division"/>
    <property type="evidence" value="ECO:0007669"/>
    <property type="project" value="UniProtKB-UniRule"/>
</dbReference>
<proteinExistence type="inferred from homology"/>
<dbReference type="Pfam" id="PF14527">
    <property type="entry name" value="LAGLIDADG_WhiA"/>
    <property type="match status" value="1"/>
</dbReference>
<evidence type="ECO:0000256" key="4">
    <source>
        <dbReference type="HAMAP-Rule" id="MF_01420"/>
    </source>
</evidence>
<dbReference type="RefSeq" id="WP_282838545.1">
    <property type="nucleotide sequence ID" value="NZ_JASCXW010000002.1"/>
</dbReference>
<dbReference type="Proteomes" id="UP001431532">
    <property type="component" value="Unassembled WGS sequence"/>
</dbReference>
<sequence length="311" mass="36295">MSFARTVKEELVTIPVGFEEQLAEFSAFLNLNTEFHIENKLKMFDFKTNNPTVAKRFLQLVRTLYQAKTSLITQKQNKLKQRQTIIVRIESKVEDIVNEHGYFENPVESQELITQSPETKKAYLRAAFLSGGSVNHPKTAEYHLEIFARNSDQIVFMQQLMNSFDLNAKITKRRNGYIVYLKDAEGISDLIQIMGAQNSVFKFEDIRIKRDFNNSINRIMNCEIANEKKIFIAANEQLEDIEVIEKFIPEHHIDEKIKKVMKLRKDNPEVSLRELTDIYEETYGETISKSGLNHRLVKIKQMAEQIREGRK</sequence>